<reference evidence="1 2" key="2">
    <citation type="journal article" date="2017" name="Front. Plant Sci.">
        <title>Gene Classification and Mining of Molecular Markers Useful in Red Clover (Trifolium pratense) Breeding.</title>
        <authorList>
            <person name="Istvanek J."/>
            <person name="Dluhosova J."/>
            <person name="Dluhos P."/>
            <person name="Patkova L."/>
            <person name="Nedelnik J."/>
            <person name="Repkova J."/>
        </authorList>
    </citation>
    <scope>NUCLEOTIDE SEQUENCE [LARGE SCALE GENOMIC DNA]</scope>
    <source>
        <strain evidence="2">cv. Tatra</strain>
        <tissue evidence="1">Young leaves</tissue>
    </source>
</reference>
<dbReference type="PANTHER" id="PTHR47481">
    <property type="match status" value="1"/>
</dbReference>
<proteinExistence type="predicted"/>
<dbReference type="STRING" id="57577.A0A2K3N9U1"/>
<comment type="caution">
    <text evidence="1">The sequence shown here is derived from an EMBL/GenBank/DDBJ whole genome shotgun (WGS) entry which is preliminary data.</text>
</comment>
<organism evidence="1 2">
    <name type="scientific">Trifolium pratense</name>
    <name type="common">Red clover</name>
    <dbReference type="NCBI Taxonomy" id="57577"/>
    <lineage>
        <taxon>Eukaryota</taxon>
        <taxon>Viridiplantae</taxon>
        <taxon>Streptophyta</taxon>
        <taxon>Embryophyta</taxon>
        <taxon>Tracheophyta</taxon>
        <taxon>Spermatophyta</taxon>
        <taxon>Magnoliopsida</taxon>
        <taxon>eudicotyledons</taxon>
        <taxon>Gunneridae</taxon>
        <taxon>Pentapetalae</taxon>
        <taxon>rosids</taxon>
        <taxon>fabids</taxon>
        <taxon>Fabales</taxon>
        <taxon>Fabaceae</taxon>
        <taxon>Papilionoideae</taxon>
        <taxon>50 kb inversion clade</taxon>
        <taxon>NPAAA clade</taxon>
        <taxon>Hologalegina</taxon>
        <taxon>IRL clade</taxon>
        <taxon>Trifolieae</taxon>
        <taxon>Trifolium</taxon>
    </lineage>
</organism>
<sequence length="178" mass="20255">MLKLPLQHWLESEGSFQYGNYWTEVDDLHAVTQHFRESNRVIRAIVGHSKEPSSDHGKFSTTIFTFCFSTAHATPVNFSSTELVMFQLKISEKLDEKNFLIWLQQIEPAANAHNLSSFLYYIEIPEKFIRDSVTSAIVANPAHRLWILQDQGILSWLQSTISSSIMTGILGCVHASQL</sequence>
<gene>
    <name evidence="1" type="ORF">L195_g023087</name>
</gene>
<evidence type="ECO:0000313" key="1">
    <source>
        <dbReference type="EMBL" id="PNX99817.1"/>
    </source>
</evidence>
<accession>A0A2K3N9U1</accession>
<dbReference type="PANTHER" id="PTHR47481:SF22">
    <property type="entry name" value="RETROTRANSPOSON GAG DOMAIN-CONTAINING PROTEIN"/>
    <property type="match status" value="1"/>
</dbReference>
<dbReference type="Proteomes" id="UP000236291">
    <property type="component" value="Unassembled WGS sequence"/>
</dbReference>
<dbReference type="EMBL" id="ASHM01018199">
    <property type="protein sequence ID" value="PNX99817.1"/>
    <property type="molecule type" value="Genomic_DNA"/>
</dbReference>
<protein>
    <submittedName>
        <fullName evidence="1">Esterase/lipase/thioesterase</fullName>
    </submittedName>
</protein>
<reference evidence="1 2" key="1">
    <citation type="journal article" date="2014" name="Am. J. Bot.">
        <title>Genome assembly and annotation for red clover (Trifolium pratense; Fabaceae).</title>
        <authorList>
            <person name="Istvanek J."/>
            <person name="Jaros M."/>
            <person name="Krenek A."/>
            <person name="Repkova J."/>
        </authorList>
    </citation>
    <scope>NUCLEOTIDE SEQUENCE [LARGE SCALE GENOMIC DNA]</scope>
    <source>
        <strain evidence="2">cv. Tatra</strain>
        <tissue evidence="1">Young leaves</tissue>
    </source>
</reference>
<name>A0A2K3N9U1_TRIPR</name>
<evidence type="ECO:0000313" key="2">
    <source>
        <dbReference type="Proteomes" id="UP000236291"/>
    </source>
</evidence>
<dbReference type="AlphaFoldDB" id="A0A2K3N9U1"/>